<evidence type="ECO:0000313" key="2">
    <source>
        <dbReference type="Proteomes" id="UP000799092"/>
    </source>
</evidence>
<comment type="caution">
    <text evidence="1">The sequence shown here is derived from an EMBL/GenBank/DDBJ whole genome shotgun (WGS) entry which is preliminary data.</text>
</comment>
<dbReference type="RefSeq" id="WP_153735733.1">
    <property type="nucleotide sequence ID" value="NZ_WJNG01000003.1"/>
</dbReference>
<protein>
    <submittedName>
        <fullName evidence="1">Uncharacterized protein</fullName>
    </submittedName>
</protein>
<accession>A0A6A8D8J7</accession>
<evidence type="ECO:0000313" key="1">
    <source>
        <dbReference type="EMBL" id="MRH42083.1"/>
    </source>
</evidence>
<sequence length="57" mass="6216">MIKASISLTGSAGVEKSKDSLLKSTITNILLSDFVDFANSEENRAKLVLFKAIKLMQ</sequence>
<dbReference type="AlphaFoldDB" id="A0A6A8D8J7"/>
<name>A0A6A8D8J7_9BACI</name>
<reference evidence="1" key="1">
    <citation type="submission" date="2019-11" db="EMBL/GenBank/DDBJ databases">
        <authorList>
            <person name="Li J."/>
        </authorList>
    </citation>
    <scope>NUCLEOTIDE SEQUENCE</scope>
    <source>
        <strain evidence="1">B6B</strain>
    </source>
</reference>
<dbReference type="Proteomes" id="UP000799092">
    <property type="component" value="Unassembled WGS sequence"/>
</dbReference>
<dbReference type="EMBL" id="WJNG01000003">
    <property type="protein sequence ID" value="MRH42083.1"/>
    <property type="molecule type" value="Genomic_DNA"/>
</dbReference>
<organism evidence="1 2">
    <name type="scientific">Aquibacillus halophilus</name>
    <dbReference type="NCBI Taxonomy" id="930132"/>
    <lineage>
        <taxon>Bacteria</taxon>
        <taxon>Bacillati</taxon>
        <taxon>Bacillota</taxon>
        <taxon>Bacilli</taxon>
        <taxon>Bacillales</taxon>
        <taxon>Bacillaceae</taxon>
        <taxon>Aquibacillus</taxon>
    </lineage>
</organism>
<gene>
    <name evidence="1" type="ORF">GH741_05265</name>
</gene>
<keyword evidence="2" id="KW-1185">Reference proteome</keyword>
<proteinExistence type="predicted"/>